<comment type="caution">
    <text evidence="2">The sequence shown here is derived from an EMBL/GenBank/DDBJ whole genome shotgun (WGS) entry which is preliminary data.</text>
</comment>
<evidence type="ECO:0000256" key="1">
    <source>
        <dbReference type="SAM" id="MobiDB-lite"/>
    </source>
</evidence>
<name>A0AAD7FPB2_MYCRO</name>
<evidence type="ECO:0000313" key="2">
    <source>
        <dbReference type="EMBL" id="KAJ7635640.1"/>
    </source>
</evidence>
<dbReference type="EMBL" id="JARKIE010000469">
    <property type="protein sequence ID" value="KAJ7635640.1"/>
    <property type="molecule type" value="Genomic_DNA"/>
</dbReference>
<keyword evidence="3" id="KW-1185">Reference proteome</keyword>
<organism evidence="2 3">
    <name type="scientific">Mycena rosella</name>
    <name type="common">Pink bonnet</name>
    <name type="synonym">Agaricus rosellus</name>
    <dbReference type="NCBI Taxonomy" id="1033263"/>
    <lineage>
        <taxon>Eukaryota</taxon>
        <taxon>Fungi</taxon>
        <taxon>Dikarya</taxon>
        <taxon>Basidiomycota</taxon>
        <taxon>Agaricomycotina</taxon>
        <taxon>Agaricomycetes</taxon>
        <taxon>Agaricomycetidae</taxon>
        <taxon>Agaricales</taxon>
        <taxon>Marasmiineae</taxon>
        <taxon>Mycenaceae</taxon>
        <taxon>Mycena</taxon>
    </lineage>
</organism>
<protein>
    <submittedName>
        <fullName evidence="2">Uncharacterized protein</fullName>
    </submittedName>
</protein>
<accession>A0AAD7FPB2</accession>
<evidence type="ECO:0000313" key="3">
    <source>
        <dbReference type="Proteomes" id="UP001221757"/>
    </source>
</evidence>
<feature type="compositionally biased region" description="Basic and acidic residues" evidence="1">
    <location>
        <begin position="32"/>
        <end position="45"/>
    </location>
</feature>
<dbReference type="AlphaFoldDB" id="A0AAD7FPB2"/>
<proteinExistence type="predicted"/>
<gene>
    <name evidence="2" type="ORF">B0H17DRAFT_1217261</name>
</gene>
<reference evidence="2" key="1">
    <citation type="submission" date="2023-03" db="EMBL/GenBank/DDBJ databases">
        <title>Massive genome expansion in bonnet fungi (Mycena s.s.) driven by repeated elements and novel gene families across ecological guilds.</title>
        <authorList>
            <consortium name="Lawrence Berkeley National Laboratory"/>
            <person name="Harder C.B."/>
            <person name="Miyauchi S."/>
            <person name="Viragh M."/>
            <person name="Kuo A."/>
            <person name="Thoen E."/>
            <person name="Andreopoulos B."/>
            <person name="Lu D."/>
            <person name="Skrede I."/>
            <person name="Drula E."/>
            <person name="Henrissat B."/>
            <person name="Morin E."/>
            <person name="Kohler A."/>
            <person name="Barry K."/>
            <person name="LaButti K."/>
            <person name="Morin E."/>
            <person name="Salamov A."/>
            <person name="Lipzen A."/>
            <person name="Mereny Z."/>
            <person name="Hegedus B."/>
            <person name="Baldrian P."/>
            <person name="Stursova M."/>
            <person name="Weitz H."/>
            <person name="Taylor A."/>
            <person name="Grigoriev I.V."/>
            <person name="Nagy L.G."/>
            <person name="Martin F."/>
            <person name="Kauserud H."/>
        </authorList>
    </citation>
    <scope>NUCLEOTIDE SEQUENCE</scope>
    <source>
        <strain evidence="2">CBHHK067</strain>
    </source>
</reference>
<dbReference type="Proteomes" id="UP001221757">
    <property type="component" value="Unassembled WGS sequence"/>
</dbReference>
<feature type="region of interest" description="Disordered" evidence="1">
    <location>
        <begin position="20"/>
        <end position="70"/>
    </location>
</feature>
<sequence length="214" mass="22929">MDTTPRALAQLWFQPIPQTRIGSGTVESDFDLAPHHHEDDDDHPHRDHHPSPAPAGLLDHPPPASAAVARHPPPHLARIRILTTKHLARGLRRLLYYQVCIGSSPVPLTPMFATGLICNVFVALVVGRVPALWLPASGTLTSTLRGVDSCVQPCAAGRGADALGSYHVAMWTGVAFGGLAMSSMRGDSHRNSRTNAESKAECIIWQQSGSPVSP</sequence>